<dbReference type="SMART" id="SM00530">
    <property type="entry name" value="HTH_XRE"/>
    <property type="match status" value="1"/>
</dbReference>
<dbReference type="Proteomes" id="UP000542973">
    <property type="component" value="Unassembled WGS sequence"/>
</dbReference>
<organism evidence="4 5">
    <name type="scientific">Cupriavidus gilardii</name>
    <dbReference type="NCBI Taxonomy" id="82541"/>
    <lineage>
        <taxon>Bacteria</taxon>
        <taxon>Pseudomonadati</taxon>
        <taxon>Pseudomonadota</taxon>
        <taxon>Betaproteobacteria</taxon>
        <taxon>Burkholderiales</taxon>
        <taxon>Burkholderiaceae</taxon>
        <taxon>Cupriavidus</taxon>
    </lineage>
</organism>
<keyword evidence="2" id="KW-0238">DNA-binding</keyword>
<dbReference type="GO" id="GO:0003677">
    <property type="term" value="F:DNA binding"/>
    <property type="evidence" value="ECO:0007669"/>
    <property type="project" value="UniProtKB-KW"/>
</dbReference>
<dbReference type="GO" id="GO:0003700">
    <property type="term" value="F:DNA-binding transcription factor activity"/>
    <property type="evidence" value="ECO:0007669"/>
    <property type="project" value="TreeGrafter"/>
</dbReference>
<evidence type="ECO:0000313" key="4">
    <source>
        <dbReference type="EMBL" id="NNH09934.1"/>
    </source>
</evidence>
<dbReference type="GeneID" id="70688397"/>
<accession>A0A6N1BVB0</accession>
<dbReference type="PANTHER" id="PTHR46797:SF23">
    <property type="entry name" value="HTH-TYPE TRANSCRIPTIONAL REGULATOR SUTR"/>
    <property type="match status" value="1"/>
</dbReference>
<dbReference type="InterPro" id="IPR001387">
    <property type="entry name" value="Cro/C1-type_HTH"/>
</dbReference>
<evidence type="ECO:0000313" key="5">
    <source>
        <dbReference type="Proteomes" id="UP000542973"/>
    </source>
</evidence>
<dbReference type="AlphaFoldDB" id="A0A6N1BVB0"/>
<evidence type="ECO:0000256" key="2">
    <source>
        <dbReference type="ARBA" id="ARBA00023125"/>
    </source>
</evidence>
<protein>
    <submittedName>
        <fullName evidence="4">Helix-turn-helix transcriptional regulator</fullName>
    </submittedName>
</protein>
<keyword evidence="3" id="KW-0804">Transcription</keyword>
<dbReference type="Pfam" id="PF01381">
    <property type="entry name" value="HTH_3"/>
    <property type="match status" value="1"/>
</dbReference>
<comment type="caution">
    <text evidence="4">The sequence shown here is derived from an EMBL/GenBank/DDBJ whole genome shotgun (WGS) entry which is preliminary data.</text>
</comment>
<dbReference type="SUPFAM" id="SSF47413">
    <property type="entry name" value="lambda repressor-like DNA-binding domains"/>
    <property type="match status" value="1"/>
</dbReference>
<name>A0A6N1BVB0_9BURK</name>
<dbReference type="RefSeq" id="WP_006577177.1">
    <property type="nucleotide sequence ID" value="NZ_BAAAEB010000016.1"/>
</dbReference>
<dbReference type="PANTHER" id="PTHR46797">
    <property type="entry name" value="HTH-TYPE TRANSCRIPTIONAL REGULATOR"/>
    <property type="match status" value="1"/>
</dbReference>
<dbReference type="PROSITE" id="PS50943">
    <property type="entry name" value="HTH_CROC1"/>
    <property type="match status" value="1"/>
</dbReference>
<evidence type="ECO:0000256" key="1">
    <source>
        <dbReference type="ARBA" id="ARBA00023015"/>
    </source>
</evidence>
<keyword evidence="1" id="KW-0805">Transcription regulation</keyword>
<dbReference type="InterPro" id="IPR050807">
    <property type="entry name" value="TransReg_Diox_bact_type"/>
</dbReference>
<dbReference type="InterPro" id="IPR010982">
    <property type="entry name" value="Lambda_DNA-bd_dom_sf"/>
</dbReference>
<dbReference type="Gene3D" id="1.10.260.40">
    <property type="entry name" value="lambda repressor-like DNA-binding domains"/>
    <property type="match status" value="1"/>
</dbReference>
<dbReference type="GO" id="GO:0005829">
    <property type="term" value="C:cytosol"/>
    <property type="evidence" value="ECO:0007669"/>
    <property type="project" value="TreeGrafter"/>
</dbReference>
<gene>
    <name evidence="4" type="ORF">HLB16_03445</name>
</gene>
<dbReference type="EMBL" id="JABEMD010000004">
    <property type="protein sequence ID" value="NNH09934.1"/>
    <property type="molecule type" value="Genomic_DNA"/>
</dbReference>
<sequence length="164" mass="18060">MNVALLGNAIRRKRIQLGLTQQQLADMAVLSRQTLNGIEHGHVNVTVDTLGRLLDVLGLTLEVADPEQKRGRPARAVWMAAKGANTSYSGELTPMALEQALISGQVPDELQPQVAQILDEAPLQLVTKMVAEVATRHDRKPTEIWKNLRRMARELTATRGGLWA</sequence>
<proteinExistence type="predicted"/>
<dbReference type="CDD" id="cd00093">
    <property type="entry name" value="HTH_XRE"/>
    <property type="match status" value="1"/>
</dbReference>
<reference evidence="4 5" key="1">
    <citation type="submission" date="2020-05" db="EMBL/GenBank/DDBJ databases">
        <title>MicrobeNet Type strains.</title>
        <authorList>
            <person name="Nicholson A.C."/>
        </authorList>
    </citation>
    <scope>NUCLEOTIDE SEQUENCE [LARGE SCALE GENOMIC DNA]</scope>
    <source>
        <strain evidence="4 5">ATCC 700815</strain>
    </source>
</reference>
<evidence type="ECO:0000256" key="3">
    <source>
        <dbReference type="ARBA" id="ARBA00023163"/>
    </source>
</evidence>